<keyword evidence="7" id="KW-1185">Reference proteome</keyword>
<dbReference type="Pfam" id="PF26174">
    <property type="entry name" value="LEA-2_1"/>
    <property type="match status" value="1"/>
</dbReference>
<evidence type="ECO:0000313" key="7">
    <source>
        <dbReference type="Proteomes" id="UP000799767"/>
    </source>
</evidence>
<feature type="region of interest" description="Disordered" evidence="1">
    <location>
        <begin position="716"/>
        <end position="740"/>
    </location>
</feature>
<dbReference type="Pfam" id="PF26150">
    <property type="entry name" value="LEA-2_4"/>
    <property type="match status" value="1"/>
</dbReference>
<feature type="domain" description="Tag1 C-terminal" evidence="3">
    <location>
        <begin position="459"/>
        <end position="573"/>
    </location>
</feature>
<dbReference type="OrthoDB" id="5596576at2759"/>
<dbReference type="GO" id="GO:0000329">
    <property type="term" value="C:fungal-type vacuole membrane"/>
    <property type="evidence" value="ECO:0007669"/>
    <property type="project" value="InterPro"/>
</dbReference>
<dbReference type="AlphaFoldDB" id="A0A6A6PK25"/>
<dbReference type="EMBL" id="MU001640">
    <property type="protein sequence ID" value="KAF2479863.1"/>
    <property type="molecule type" value="Genomic_DNA"/>
</dbReference>
<evidence type="ECO:0000256" key="1">
    <source>
        <dbReference type="SAM" id="MobiDB-lite"/>
    </source>
</evidence>
<protein>
    <recommendedName>
        <fullName evidence="8">Pre-rRNA processing protein</fullName>
    </recommendedName>
</protein>
<name>A0A6A6PK25_9PEZI</name>
<evidence type="ECO:0000256" key="2">
    <source>
        <dbReference type="SAM" id="Phobius"/>
    </source>
</evidence>
<feature type="region of interest" description="Disordered" evidence="1">
    <location>
        <begin position="1"/>
        <end position="65"/>
    </location>
</feature>
<dbReference type="PANTHER" id="PTHR35895:SF3">
    <property type="entry name" value="PRE-RRNA PROCESSING PROTEIN"/>
    <property type="match status" value="1"/>
</dbReference>
<evidence type="ECO:0000259" key="5">
    <source>
        <dbReference type="Pfam" id="PF26153"/>
    </source>
</evidence>
<dbReference type="Proteomes" id="UP000799767">
    <property type="component" value="Unassembled WGS sequence"/>
</dbReference>
<feature type="transmembrane region" description="Helical" evidence="2">
    <location>
        <begin position="76"/>
        <end position="96"/>
    </location>
</feature>
<dbReference type="InterPro" id="IPR055011">
    <property type="entry name" value="Tag1_C"/>
</dbReference>
<evidence type="ECO:0000259" key="4">
    <source>
        <dbReference type="Pfam" id="PF26150"/>
    </source>
</evidence>
<sequence>MAANGSPAPNRQYDTEEQRDAAGATEATPLLAREASGDQSQPQRERSAESLLQSIQNGGSGGSGKKSFAKARWPSILALLLLCIAAVLIMVFAFFAPSVVEQYAAEAAVFEPTSLSIDSFTTTGVRARVQGNFYMDAARVQKKSVRDLGRFGTWIAREVESGDSEVEVSLPEYGNVVLGTAVLPSIKVDVRNGHTTHVDFLSDLAPGSKEGIRRIARDWIDGRLGQLRVVGKARVPIKSGVFSLGTQSLTHEVLFDKKEIPSIPAYDIQRLNFHDQEGARGMQADVSLAVANPYPVDFAVPPLGFQMLVQSCEKTDPYIKVADAATDDMHVRPKHDLELNVTGVVHKLPEPLTQNCPGADRSPLDRFLGRYIEGKENTVYVRGAKSPSDKTPQWVEDLMSDIVVPVPLPGRGEGHLIKEFALADTNFHLPDPFADPSKVESKPRISAKVKALVALPEEMNFNLSANRVRANADVYYKGDKFGTLDLNKWQKANSTRIEATKHEGPGLLVESFVDKAPLNIEDEEIFASVLQDLVFGGKKVVLHIKASVDVQVETALGEFKVQRIPAEGEVPVKRTGSGAMDPKLAPKISDLQIVDTTPSSLTIAAWINITNPTNYSASVPYVDIHIVKNGSVLGRATARDLHIRPGRNDNLLIQAVYDPLSFGGRKAKDIGRELLSQYISGWNTTLSVQTHRGTIPSQPKLGEALSKFIIEIPAPRLKAPSPPDDGDNPPDDSPDDGKGHFIRDATMHLFSSTATFTLFSPLRHSTLYIEDLDATALYKGDDVGRIEYDLPFAVPPVDRDGKGVTTPRLPVQWNLGSVGYEAVKGALGGTLRLAANAEVGVRLGRFRERIWFRGGGIGVRISW</sequence>
<feature type="domain" description="Tag1-like fourth Ig-like" evidence="4">
    <location>
        <begin position="585"/>
        <end position="701"/>
    </location>
</feature>
<gene>
    <name evidence="6" type="ORF">BDY17DRAFT_256085</name>
</gene>
<dbReference type="GeneID" id="54472582"/>
<keyword evidence="2" id="KW-0472">Membrane</keyword>
<dbReference type="InterPro" id="IPR059066">
    <property type="entry name" value="Ig_Tag1-like_5th"/>
</dbReference>
<evidence type="ECO:0008006" key="8">
    <source>
        <dbReference type="Google" id="ProtNLM"/>
    </source>
</evidence>
<proteinExistence type="predicted"/>
<feature type="compositionally biased region" description="Acidic residues" evidence="1">
    <location>
        <begin position="724"/>
        <end position="734"/>
    </location>
</feature>
<dbReference type="PANTHER" id="PTHR35895">
    <property type="entry name" value="CHROMOSOME 16, WHOLE GENOME SHOTGUN SEQUENCE"/>
    <property type="match status" value="1"/>
</dbReference>
<dbReference type="Pfam" id="PF22786">
    <property type="entry name" value="Tag1_C"/>
    <property type="match status" value="1"/>
</dbReference>
<feature type="domain" description="Tag1-like fifth Ig-like" evidence="5">
    <location>
        <begin position="735"/>
        <end position="851"/>
    </location>
</feature>
<evidence type="ECO:0000313" key="6">
    <source>
        <dbReference type="EMBL" id="KAF2479863.1"/>
    </source>
</evidence>
<dbReference type="Pfam" id="PF26153">
    <property type="entry name" value="LEA-2L_5"/>
    <property type="match status" value="1"/>
</dbReference>
<evidence type="ECO:0000259" key="3">
    <source>
        <dbReference type="Pfam" id="PF22786"/>
    </source>
</evidence>
<organism evidence="6 7">
    <name type="scientific">Neohortaea acidophila</name>
    <dbReference type="NCBI Taxonomy" id="245834"/>
    <lineage>
        <taxon>Eukaryota</taxon>
        <taxon>Fungi</taxon>
        <taxon>Dikarya</taxon>
        <taxon>Ascomycota</taxon>
        <taxon>Pezizomycotina</taxon>
        <taxon>Dothideomycetes</taxon>
        <taxon>Dothideomycetidae</taxon>
        <taxon>Mycosphaerellales</taxon>
        <taxon>Teratosphaeriaceae</taxon>
        <taxon>Neohortaea</taxon>
    </lineage>
</organism>
<accession>A0A6A6PK25</accession>
<reference evidence="6" key="1">
    <citation type="journal article" date="2020" name="Stud. Mycol.">
        <title>101 Dothideomycetes genomes: a test case for predicting lifestyles and emergence of pathogens.</title>
        <authorList>
            <person name="Haridas S."/>
            <person name="Albert R."/>
            <person name="Binder M."/>
            <person name="Bloem J."/>
            <person name="Labutti K."/>
            <person name="Salamov A."/>
            <person name="Andreopoulos B."/>
            <person name="Baker S."/>
            <person name="Barry K."/>
            <person name="Bills G."/>
            <person name="Bluhm B."/>
            <person name="Cannon C."/>
            <person name="Castanera R."/>
            <person name="Culley D."/>
            <person name="Daum C."/>
            <person name="Ezra D."/>
            <person name="Gonzalez J."/>
            <person name="Henrissat B."/>
            <person name="Kuo A."/>
            <person name="Liang C."/>
            <person name="Lipzen A."/>
            <person name="Lutzoni F."/>
            <person name="Magnuson J."/>
            <person name="Mondo S."/>
            <person name="Nolan M."/>
            <person name="Ohm R."/>
            <person name="Pangilinan J."/>
            <person name="Park H.-J."/>
            <person name="Ramirez L."/>
            <person name="Alfaro M."/>
            <person name="Sun H."/>
            <person name="Tritt A."/>
            <person name="Yoshinaga Y."/>
            <person name="Zwiers L.-H."/>
            <person name="Turgeon B."/>
            <person name="Goodwin S."/>
            <person name="Spatafora J."/>
            <person name="Crous P."/>
            <person name="Grigoriev I."/>
        </authorList>
    </citation>
    <scope>NUCLEOTIDE SEQUENCE</scope>
    <source>
        <strain evidence="6">CBS 113389</strain>
    </source>
</reference>
<dbReference type="InterPro" id="IPR046368">
    <property type="entry name" value="Tag1"/>
</dbReference>
<dbReference type="RefSeq" id="XP_033586433.1">
    <property type="nucleotide sequence ID" value="XM_033731580.1"/>
</dbReference>
<keyword evidence="2" id="KW-1133">Transmembrane helix</keyword>
<dbReference type="InterPro" id="IPR059065">
    <property type="entry name" value="Ig_Tag1-like_4th"/>
</dbReference>
<keyword evidence="2" id="KW-0812">Transmembrane</keyword>